<feature type="compositionally biased region" description="Low complexity" evidence="16">
    <location>
        <begin position="973"/>
        <end position="990"/>
    </location>
</feature>
<feature type="compositionally biased region" description="Low complexity" evidence="16">
    <location>
        <begin position="808"/>
        <end position="824"/>
    </location>
</feature>
<dbReference type="Gene3D" id="1.20.940.10">
    <property type="entry name" value="Functional domain of the splicing factor Prp18"/>
    <property type="match status" value="1"/>
</dbReference>
<protein>
    <recommendedName>
        <fullName evidence="5">Protein transport protein SEC31</fullName>
    </recommendedName>
    <alternativeName>
        <fullName evidence="4">Protein transport protein sec31</fullName>
    </alternativeName>
</protein>
<keyword evidence="10" id="KW-0931">ER-Golgi transport</keyword>
<dbReference type="GO" id="GO:0005789">
    <property type="term" value="C:endoplasmic reticulum membrane"/>
    <property type="evidence" value="ECO:0007669"/>
    <property type="project" value="UniProtKB-SubCell"/>
</dbReference>
<dbReference type="GO" id="GO:0007029">
    <property type="term" value="P:endoplasmic reticulum organization"/>
    <property type="evidence" value="ECO:0007669"/>
    <property type="project" value="TreeGrafter"/>
</dbReference>
<keyword evidence="6" id="KW-0813">Transport</keyword>
<feature type="compositionally biased region" description="Pro residues" evidence="16">
    <location>
        <begin position="1104"/>
        <end position="1117"/>
    </location>
</feature>
<keyword evidence="12" id="KW-0472">Membrane</keyword>
<evidence type="ECO:0000256" key="15">
    <source>
        <dbReference type="PROSITE-ProRule" id="PRU00221"/>
    </source>
</evidence>
<evidence type="ECO:0000256" key="13">
    <source>
        <dbReference type="ARBA" id="ARBA00023329"/>
    </source>
</evidence>
<dbReference type="Gene3D" id="2.130.10.10">
    <property type="entry name" value="YVTN repeat-like/Quinoprotein amine dehydrogenase"/>
    <property type="match status" value="1"/>
</dbReference>
<reference evidence="17 18" key="1">
    <citation type="submission" date="2019-10" db="EMBL/GenBank/DDBJ databases">
        <authorList>
            <person name="Palmer J.M."/>
        </authorList>
    </citation>
    <scope>NUCLEOTIDE SEQUENCE [LARGE SCALE GENOMIC DNA]</scope>
    <source>
        <strain evidence="17 18">TWF694</strain>
    </source>
</reference>
<proteinExistence type="inferred from homology"/>
<dbReference type="FunFam" id="2.130.10.10:FF:000193">
    <property type="entry name" value="Protein transport protein SEC31, putative"/>
    <property type="match status" value="1"/>
</dbReference>
<keyword evidence="11" id="KW-0653">Protein transport</keyword>
<dbReference type="InterPro" id="IPR036322">
    <property type="entry name" value="WD40_repeat_dom_sf"/>
</dbReference>
<dbReference type="PANTHER" id="PTHR13923:SF11">
    <property type="entry name" value="SECRETORY 31, ISOFORM D"/>
    <property type="match status" value="1"/>
</dbReference>
<dbReference type="PANTHER" id="PTHR13923">
    <property type="entry name" value="SEC31-RELATED PROTEIN"/>
    <property type="match status" value="1"/>
</dbReference>
<dbReference type="GO" id="GO:0015031">
    <property type="term" value="P:protein transport"/>
    <property type="evidence" value="ECO:0007669"/>
    <property type="project" value="UniProtKB-KW"/>
</dbReference>
<feature type="repeat" description="WD" evidence="15">
    <location>
        <begin position="247"/>
        <end position="289"/>
    </location>
</feature>
<feature type="repeat" description="WD" evidence="15">
    <location>
        <begin position="156"/>
        <end position="198"/>
    </location>
</feature>
<comment type="similarity">
    <text evidence="3">Belongs to the WD repeat SEC31 family.</text>
</comment>
<dbReference type="PROSITE" id="PS00678">
    <property type="entry name" value="WD_REPEATS_1"/>
    <property type="match status" value="1"/>
</dbReference>
<feature type="compositionally biased region" description="Polar residues" evidence="16">
    <location>
        <begin position="1078"/>
        <end position="1089"/>
    </location>
</feature>
<keyword evidence="13" id="KW-0968">Cytoplasmic vesicle</keyword>
<gene>
    <name evidence="17" type="primary">SEC31</name>
    <name evidence="17" type="ORF">TWF694_001901</name>
</gene>
<dbReference type="Gene3D" id="1.25.40.1030">
    <property type="match status" value="1"/>
</dbReference>
<dbReference type="SMART" id="SM00320">
    <property type="entry name" value="WD40"/>
    <property type="match status" value="6"/>
</dbReference>
<feature type="region of interest" description="Disordered" evidence="16">
    <location>
        <begin position="883"/>
        <end position="1152"/>
    </location>
</feature>
<evidence type="ECO:0000256" key="12">
    <source>
        <dbReference type="ARBA" id="ARBA00023136"/>
    </source>
</evidence>
<dbReference type="SUPFAM" id="SSF50978">
    <property type="entry name" value="WD40 repeat-like"/>
    <property type="match status" value="1"/>
</dbReference>
<organism evidence="17 18">
    <name type="scientific">Orbilia ellipsospora</name>
    <dbReference type="NCBI Taxonomy" id="2528407"/>
    <lineage>
        <taxon>Eukaryota</taxon>
        <taxon>Fungi</taxon>
        <taxon>Dikarya</taxon>
        <taxon>Ascomycota</taxon>
        <taxon>Pezizomycotina</taxon>
        <taxon>Orbiliomycetes</taxon>
        <taxon>Orbiliales</taxon>
        <taxon>Orbiliaceae</taxon>
        <taxon>Orbilia</taxon>
    </lineage>
</organism>
<comment type="function">
    <text evidence="14">Component of the coat protein complex II (COPII) which promotes the formation of transport vesicles from the endoplasmic reticulum (ER). The coat has two main functions, the physical deformation of the endoplasmic reticulum membrane into vesicles and the selection of cargo molecules.</text>
</comment>
<dbReference type="InterPro" id="IPR019775">
    <property type="entry name" value="WD40_repeat_CS"/>
</dbReference>
<dbReference type="Pfam" id="PF00400">
    <property type="entry name" value="WD40"/>
    <property type="match status" value="1"/>
</dbReference>
<evidence type="ECO:0000256" key="2">
    <source>
        <dbReference type="ARBA" id="ARBA00004397"/>
    </source>
</evidence>
<dbReference type="GO" id="GO:0005198">
    <property type="term" value="F:structural molecule activity"/>
    <property type="evidence" value="ECO:0007669"/>
    <property type="project" value="TreeGrafter"/>
</dbReference>
<dbReference type="Proteomes" id="UP001365542">
    <property type="component" value="Unassembled WGS sequence"/>
</dbReference>
<name>A0AAV9X406_9PEZI</name>
<feature type="compositionally biased region" description="Polar residues" evidence="16">
    <location>
        <begin position="887"/>
        <end position="896"/>
    </location>
</feature>
<evidence type="ECO:0000256" key="6">
    <source>
        <dbReference type="ARBA" id="ARBA00022448"/>
    </source>
</evidence>
<evidence type="ECO:0000256" key="8">
    <source>
        <dbReference type="ARBA" id="ARBA00022737"/>
    </source>
</evidence>
<dbReference type="AlphaFoldDB" id="A0AAV9X406"/>
<dbReference type="GO" id="GO:0090110">
    <property type="term" value="P:COPII-coated vesicle cargo loading"/>
    <property type="evidence" value="ECO:0007669"/>
    <property type="project" value="TreeGrafter"/>
</dbReference>
<comment type="caution">
    <text evidence="17">The sequence shown here is derived from an EMBL/GenBank/DDBJ whole genome shotgun (WGS) entry which is preliminary data.</text>
</comment>
<dbReference type="InterPro" id="IPR015943">
    <property type="entry name" value="WD40/YVTN_repeat-like_dom_sf"/>
</dbReference>
<dbReference type="InterPro" id="IPR040251">
    <property type="entry name" value="SEC31-like"/>
</dbReference>
<dbReference type="PROSITE" id="PS50294">
    <property type="entry name" value="WD_REPEATS_REGION"/>
    <property type="match status" value="1"/>
</dbReference>
<dbReference type="EMBL" id="JAVHJO010000010">
    <property type="protein sequence ID" value="KAK6535441.1"/>
    <property type="molecule type" value="Genomic_DNA"/>
</dbReference>
<evidence type="ECO:0000313" key="17">
    <source>
        <dbReference type="EMBL" id="KAK6535441.1"/>
    </source>
</evidence>
<keyword evidence="7 15" id="KW-0853">WD repeat</keyword>
<feature type="region of interest" description="Disordered" evidence="16">
    <location>
        <begin position="789"/>
        <end position="867"/>
    </location>
</feature>
<dbReference type="GO" id="GO:0030127">
    <property type="term" value="C:COPII vesicle coat"/>
    <property type="evidence" value="ECO:0007669"/>
    <property type="project" value="TreeGrafter"/>
</dbReference>
<keyword evidence="18" id="KW-1185">Reference proteome</keyword>
<feature type="repeat" description="WD" evidence="15">
    <location>
        <begin position="110"/>
        <end position="146"/>
    </location>
</feature>
<accession>A0AAV9X406</accession>
<evidence type="ECO:0000256" key="9">
    <source>
        <dbReference type="ARBA" id="ARBA00022824"/>
    </source>
</evidence>
<feature type="compositionally biased region" description="Polar residues" evidence="16">
    <location>
        <begin position="850"/>
        <end position="867"/>
    </location>
</feature>
<evidence type="ECO:0000256" key="5">
    <source>
        <dbReference type="ARBA" id="ARBA00021236"/>
    </source>
</evidence>
<evidence type="ECO:0000256" key="7">
    <source>
        <dbReference type="ARBA" id="ARBA00022574"/>
    </source>
</evidence>
<evidence type="ECO:0000256" key="3">
    <source>
        <dbReference type="ARBA" id="ARBA00009358"/>
    </source>
</evidence>
<feature type="compositionally biased region" description="Low complexity" evidence="16">
    <location>
        <begin position="1023"/>
        <end position="1032"/>
    </location>
</feature>
<keyword evidence="8" id="KW-0677">Repeat</keyword>
<keyword evidence="9" id="KW-0256">Endoplasmic reticulum</keyword>
<evidence type="ECO:0000256" key="10">
    <source>
        <dbReference type="ARBA" id="ARBA00022892"/>
    </source>
</evidence>
<evidence type="ECO:0000313" key="18">
    <source>
        <dbReference type="Proteomes" id="UP001365542"/>
    </source>
</evidence>
<sequence>MVNLRIPRTATFAWSEQSARPLIATGTVAGAVDADFSNATHLELWDLDLDSGVSEASELTPKASIATDARFHDIAWGNRGIIAGGLENGSLDLWKAESLFSGETGTLESHSKHTGPIKALQFNPFKDELLLTAGVKGEIYVWDLNNTANPFHLGTRAARADDFSSVDWNKKIPHILLSGGRNGLVTVWDVKQKKESLTLSHLGRKEVSAVAWHPENATKLLTALPDDSNPVIMVWDLRNANAPERTLSGHDQGVLSLDWCKQDPDILLSSGKDNRTICWNPNSGEVLGEFPIGTNWMFQTRLNPKNPNIMASASFDGKINIQSLQSKTQASKVDSVSGALDGEDFFNQASFDPQGPSFSLKQAPRWYKRPVGASFGFGGKLVSFGTPAGQQKSTLKITTLAVESDVRAATDAFETALKDGNFVTLCDQRIGELSSDSERAEWTLLKTLFDASPKKKIIEFLGFAPQPSSETSKADNLSDEKAAEAQVNGGSKERRLSAIFGGGDDDAFLSELSSTKGARTNNPFNIFAGDESEADKNITRALILGDFERAVDICIGEDRLSDAFMLAVAGGENSLQKVQKAYFSKQTNAPNYIRLLASVVGKNLWDVVHNADLADWKEVLCAICTFAEDKEFAELCEALGERLEAEQKANSEIQKRHDAATCYLSSSRLDRVIGIWIEEYKEHEAAALENPTEGSTSFSIHVKSIQQLIEKVTVFRQATKFIDASMTATSDWKLAPLYDIYCEYADVLATQGQLETAAKYLSLVPTGYKPAEISRNRVNIASGQVAAKKPVVNRNAHQGVPARNNARSPYPGAAQAPQPQLSSSTIPTQPYQSAYKPTNYGGQGFVPKQAPQTSSRYTPTPSATPQVYQPPVSVGPPMASVGMPPASTFSQPSNANPIVPAAQRNDLSGWNDLPSDFDAVRKKMTPSTSNAAVSPFQHTQVASQSPTFNSFAGPPRALTPSTPSALPPPPKAGQPQAAMPQMAPGAPYQPDNFGSRAPNAYVPQSPQQTFSGTGAPPGRVHTPSSYAAPPASVSTGPPSNRYTPSSSTQNAPSAMPSMGPGRGMMQPGSAAYAAPPATQLTYNQPSQYGSAPPHQASSMTGPPMAAPPMTGPPPMGPPRGSSAIGSRPGSTAPPPPKASTPKPKHPKGDRTHIPEHSRLLFEIVNEQMDQVNAKAPADYRTQVTQLGKRLDTFYDHLNNEDLFSRETIQGLTDTFVQIRNGNPDEAFAIFGTVQTEIGSFGPVFKKLIQLAS</sequence>
<feature type="compositionally biased region" description="Polar residues" evidence="16">
    <location>
        <begin position="1002"/>
        <end position="1012"/>
    </location>
</feature>
<evidence type="ECO:0000256" key="16">
    <source>
        <dbReference type="SAM" id="MobiDB-lite"/>
    </source>
</evidence>
<dbReference type="InterPro" id="IPR001680">
    <property type="entry name" value="WD40_rpt"/>
</dbReference>
<evidence type="ECO:0000256" key="1">
    <source>
        <dbReference type="ARBA" id="ARBA00004299"/>
    </source>
</evidence>
<evidence type="ECO:0000256" key="11">
    <source>
        <dbReference type="ARBA" id="ARBA00022927"/>
    </source>
</evidence>
<comment type="subcellular location">
    <subcellularLocation>
        <location evidence="1">Cytoplasmic vesicle</location>
        <location evidence="1">COPII-coated vesicle membrane</location>
        <topology evidence="1">Peripheral membrane protein</topology>
        <orientation evidence="1">Cytoplasmic side</orientation>
    </subcellularLocation>
    <subcellularLocation>
        <location evidence="2">Endoplasmic reticulum membrane</location>
        <topology evidence="2">Peripheral membrane protein</topology>
        <orientation evidence="2">Cytoplasmic side</orientation>
    </subcellularLocation>
</comment>
<feature type="compositionally biased region" description="Polar residues" evidence="16">
    <location>
        <begin position="825"/>
        <end position="836"/>
    </location>
</feature>
<dbReference type="PROSITE" id="PS50082">
    <property type="entry name" value="WD_REPEATS_2"/>
    <property type="match status" value="3"/>
</dbReference>
<evidence type="ECO:0000256" key="4">
    <source>
        <dbReference type="ARBA" id="ARBA00013507"/>
    </source>
</evidence>
<evidence type="ECO:0000256" key="14">
    <source>
        <dbReference type="ARBA" id="ARBA00025471"/>
    </source>
</evidence>
<feature type="compositionally biased region" description="Polar residues" evidence="16">
    <location>
        <begin position="1033"/>
        <end position="1052"/>
    </location>
</feature>
<dbReference type="GO" id="GO:0070971">
    <property type="term" value="C:endoplasmic reticulum exit site"/>
    <property type="evidence" value="ECO:0007669"/>
    <property type="project" value="TreeGrafter"/>
</dbReference>
<feature type="compositionally biased region" description="Polar residues" evidence="16">
    <location>
        <begin position="925"/>
        <end position="950"/>
    </location>
</feature>